<feature type="domain" description="BTB" evidence="9">
    <location>
        <begin position="200"/>
        <end position="270"/>
    </location>
</feature>
<dbReference type="Pfam" id="PF00530">
    <property type="entry name" value="SRCR"/>
    <property type="match status" value="1"/>
</dbReference>
<keyword evidence="6 8" id="KW-1015">Disulfide bond</keyword>
<dbReference type="PROSITE" id="PS50097">
    <property type="entry name" value="BTB"/>
    <property type="match status" value="1"/>
</dbReference>
<dbReference type="PANTHER" id="PTHR24410">
    <property type="entry name" value="HL07962P-RELATED"/>
    <property type="match status" value="1"/>
</dbReference>
<evidence type="ECO:0000259" key="10">
    <source>
        <dbReference type="PROSITE" id="PS50287"/>
    </source>
</evidence>
<dbReference type="Pfam" id="PF07707">
    <property type="entry name" value="BACK"/>
    <property type="match status" value="1"/>
</dbReference>
<dbReference type="GO" id="GO:0016020">
    <property type="term" value="C:membrane"/>
    <property type="evidence" value="ECO:0007669"/>
    <property type="project" value="InterPro"/>
</dbReference>
<feature type="disulfide bond" evidence="8">
    <location>
        <begin position="134"/>
        <end position="144"/>
    </location>
</feature>
<dbReference type="Gene3D" id="1.25.40.420">
    <property type="match status" value="1"/>
</dbReference>
<evidence type="ECO:0000313" key="11">
    <source>
        <dbReference type="EMBL" id="KAJ1128957.1"/>
    </source>
</evidence>
<reference evidence="11" key="1">
    <citation type="journal article" date="2022" name="bioRxiv">
        <title>Sequencing and chromosome-scale assembly of the giantPleurodeles waltlgenome.</title>
        <authorList>
            <person name="Brown T."/>
            <person name="Elewa A."/>
            <person name="Iarovenko S."/>
            <person name="Subramanian E."/>
            <person name="Araus A.J."/>
            <person name="Petzold A."/>
            <person name="Susuki M."/>
            <person name="Suzuki K.-i.T."/>
            <person name="Hayashi T."/>
            <person name="Toyoda A."/>
            <person name="Oliveira C."/>
            <person name="Osipova E."/>
            <person name="Leigh N.D."/>
            <person name="Simon A."/>
            <person name="Yun M.H."/>
        </authorList>
    </citation>
    <scope>NUCLEOTIDE SEQUENCE</scope>
    <source>
        <strain evidence="11">20211129_DDA</strain>
        <tissue evidence="11">Liver</tissue>
    </source>
</reference>
<dbReference type="Gene3D" id="3.30.710.10">
    <property type="entry name" value="Potassium Channel Kv1.1, Chain A"/>
    <property type="match status" value="1"/>
</dbReference>
<evidence type="ECO:0000256" key="2">
    <source>
        <dbReference type="ARBA" id="ARBA00022525"/>
    </source>
</evidence>
<dbReference type="Pfam" id="PF00651">
    <property type="entry name" value="BTB"/>
    <property type="match status" value="1"/>
</dbReference>
<feature type="domain" description="SRCR" evidence="10">
    <location>
        <begin position="65"/>
        <end position="165"/>
    </location>
</feature>
<dbReference type="FunFam" id="3.10.250.10:FF:000001">
    <property type="entry name" value="Lysyl oxidase 4 isoform X1"/>
    <property type="match status" value="1"/>
</dbReference>
<comment type="caution">
    <text evidence="11">The sequence shown here is derived from an EMBL/GenBank/DDBJ whole genome shotgun (WGS) entry which is preliminary data.</text>
</comment>
<evidence type="ECO:0000256" key="4">
    <source>
        <dbReference type="ARBA" id="ARBA00022729"/>
    </source>
</evidence>
<organism evidence="11 12">
    <name type="scientific">Pleurodeles waltl</name>
    <name type="common">Iberian ribbed newt</name>
    <dbReference type="NCBI Taxonomy" id="8319"/>
    <lineage>
        <taxon>Eukaryota</taxon>
        <taxon>Metazoa</taxon>
        <taxon>Chordata</taxon>
        <taxon>Craniata</taxon>
        <taxon>Vertebrata</taxon>
        <taxon>Euteleostomi</taxon>
        <taxon>Amphibia</taxon>
        <taxon>Batrachia</taxon>
        <taxon>Caudata</taxon>
        <taxon>Salamandroidea</taxon>
        <taxon>Salamandridae</taxon>
        <taxon>Pleurodelinae</taxon>
        <taxon>Pleurodeles</taxon>
    </lineage>
</organism>
<gene>
    <name evidence="11" type="ORF">NDU88_007328</name>
</gene>
<dbReference type="Gene3D" id="3.10.250.10">
    <property type="entry name" value="SRCR-like domain"/>
    <property type="match status" value="1"/>
</dbReference>
<dbReference type="GO" id="GO:0007155">
    <property type="term" value="P:cell adhesion"/>
    <property type="evidence" value="ECO:0007669"/>
    <property type="project" value="UniProtKB-KW"/>
</dbReference>
<dbReference type="AlphaFoldDB" id="A0AAV7PNY8"/>
<dbReference type="SUPFAM" id="SSF54695">
    <property type="entry name" value="POZ domain"/>
    <property type="match status" value="1"/>
</dbReference>
<evidence type="ECO:0000259" key="9">
    <source>
        <dbReference type="PROSITE" id="PS50097"/>
    </source>
</evidence>
<dbReference type="InterPro" id="IPR000210">
    <property type="entry name" value="BTB/POZ_dom"/>
</dbReference>
<dbReference type="CDD" id="cd18496">
    <property type="entry name" value="BACK_LGALS3BP"/>
    <property type="match status" value="1"/>
</dbReference>
<dbReference type="SMART" id="SM00202">
    <property type="entry name" value="SR"/>
    <property type="match status" value="1"/>
</dbReference>
<dbReference type="PROSITE" id="PS00420">
    <property type="entry name" value="SRCR_1"/>
    <property type="match status" value="1"/>
</dbReference>
<keyword evidence="12" id="KW-1185">Reference proteome</keyword>
<proteinExistence type="predicted"/>
<keyword evidence="7" id="KW-0325">Glycoprotein</keyword>
<dbReference type="InterPro" id="IPR036772">
    <property type="entry name" value="SRCR-like_dom_sf"/>
</dbReference>
<evidence type="ECO:0000256" key="5">
    <source>
        <dbReference type="ARBA" id="ARBA00022889"/>
    </source>
</evidence>
<evidence type="ECO:0000256" key="6">
    <source>
        <dbReference type="ARBA" id="ARBA00023157"/>
    </source>
</evidence>
<dbReference type="SUPFAM" id="SSF56487">
    <property type="entry name" value="SRCR-like"/>
    <property type="match status" value="1"/>
</dbReference>
<dbReference type="SMART" id="SM00875">
    <property type="entry name" value="BACK"/>
    <property type="match status" value="1"/>
</dbReference>
<evidence type="ECO:0000256" key="8">
    <source>
        <dbReference type="PROSITE-ProRule" id="PRU00196"/>
    </source>
</evidence>
<protein>
    <recommendedName>
        <fullName evidence="13">Galectin-3-binding protein</fullName>
    </recommendedName>
</protein>
<dbReference type="InterPro" id="IPR001190">
    <property type="entry name" value="SRCR"/>
</dbReference>
<keyword evidence="5" id="KW-0130">Cell adhesion</keyword>
<dbReference type="InterPro" id="IPR011705">
    <property type="entry name" value="BACK"/>
</dbReference>
<sequence>MRTRGGGMVMAGTKAKADFSFHGSRRIGRVLTMGSNGRVEHLLQHWALLLSLTCGLSAALKNGDVRLVGGSQPNEGRVEVYYSNEWGTVCDDNWDMTDANVVCWQLGFVNATQAVTGARYGQGTGRILLDDVECTGTESSLGQCTFKGWGKSDCSHTEDAGVICTTKRQYLSTNSQTYELDSSSEFSEALNKLYNSKRDCDLNITVVTPGNESAHETFCVHKLILSVNIEAAFLLKEEADTYIMRIEAECLPFVDTFLRYIYSKRIEMQFSAVKCIHKMASIYGVTALQQYCSQLFALILPADPTFKTQVDLYSYAISTKDPLLEGLCLQYLAWNCEAFSESSAWLGLSFEQLRALLARSDIVIPSELHLLMAVHRWQSAQVLVDESTQKLLEEIRFSMMLPEQLFDLQFNLSYYKDFEAFLQGKFIQALKFHTLSFAKLKQHKDLIREMYCPRIYTSTTWSFHMKKQTETNTRTRPPYHNYNVHSYGSTYGSFNTPRHNSFLFNPQQCSWTAAYHLNSQMCLNQGYQCPSSSFPLLWLRLSSSTDPTIKYENKAVFICQGSYVSNVQDFKSSMAIVPTNGTGSFPCPESYAKYVFVVRPIYLQN</sequence>
<comment type="subcellular location">
    <subcellularLocation>
        <location evidence="1">Secreted</location>
        <location evidence="1">Extracellular space</location>
        <location evidence="1">Extracellular matrix</location>
    </subcellularLocation>
</comment>
<name>A0AAV7PNY8_PLEWA</name>
<accession>A0AAV7PNY8</accession>
<dbReference type="Proteomes" id="UP001066276">
    <property type="component" value="Chromosome 7"/>
</dbReference>
<feature type="disulfide bond" evidence="8">
    <location>
        <begin position="103"/>
        <end position="164"/>
    </location>
</feature>
<dbReference type="PROSITE" id="PS50287">
    <property type="entry name" value="SRCR_2"/>
    <property type="match status" value="1"/>
</dbReference>
<keyword evidence="2" id="KW-0964">Secreted</keyword>
<evidence type="ECO:0000256" key="3">
    <source>
        <dbReference type="ARBA" id="ARBA00022530"/>
    </source>
</evidence>
<evidence type="ECO:0000313" key="12">
    <source>
        <dbReference type="Proteomes" id="UP001066276"/>
    </source>
</evidence>
<evidence type="ECO:0008006" key="13">
    <source>
        <dbReference type="Google" id="ProtNLM"/>
    </source>
</evidence>
<dbReference type="PANTHER" id="PTHR24410:SF16">
    <property type="entry name" value="GALECTIN-3-BINDING PROTEIN"/>
    <property type="match status" value="1"/>
</dbReference>
<keyword evidence="4" id="KW-0732">Signal</keyword>
<dbReference type="EMBL" id="JANPWB010000011">
    <property type="protein sequence ID" value="KAJ1128957.1"/>
    <property type="molecule type" value="Genomic_DNA"/>
</dbReference>
<keyword evidence="3" id="KW-0272">Extracellular matrix</keyword>
<dbReference type="InterPro" id="IPR051481">
    <property type="entry name" value="BTB-POZ/Galectin-3-binding"/>
</dbReference>
<evidence type="ECO:0000256" key="1">
    <source>
        <dbReference type="ARBA" id="ARBA00004498"/>
    </source>
</evidence>
<dbReference type="PRINTS" id="PR00258">
    <property type="entry name" value="SPERACTRCPTR"/>
</dbReference>
<feature type="disulfide bond" evidence="8">
    <location>
        <begin position="90"/>
        <end position="154"/>
    </location>
</feature>
<evidence type="ECO:0000256" key="7">
    <source>
        <dbReference type="ARBA" id="ARBA00023180"/>
    </source>
</evidence>
<dbReference type="InterPro" id="IPR011333">
    <property type="entry name" value="SKP1/BTB/POZ_sf"/>
</dbReference>